<dbReference type="PROSITE" id="PS00455">
    <property type="entry name" value="AMP_BINDING"/>
    <property type="match status" value="1"/>
</dbReference>
<keyword evidence="4" id="KW-0443">Lipid metabolism</keyword>
<proteinExistence type="inferred from homology"/>
<keyword evidence="2 7" id="KW-0436">Ligase</keyword>
<dbReference type="Gene3D" id="3.40.50.12780">
    <property type="entry name" value="N-terminal domain of ligase-like"/>
    <property type="match status" value="1"/>
</dbReference>
<dbReference type="Pfam" id="PF13193">
    <property type="entry name" value="AMP-binding_C"/>
    <property type="match status" value="1"/>
</dbReference>
<dbReference type="NCBIfam" id="NF005426">
    <property type="entry name" value="PRK07008.1"/>
    <property type="match status" value="1"/>
</dbReference>
<dbReference type="GO" id="GO:0006631">
    <property type="term" value="P:fatty acid metabolic process"/>
    <property type="evidence" value="ECO:0007669"/>
    <property type="project" value="UniProtKB-KW"/>
</dbReference>
<dbReference type="AlphaFoldDB" id="A0A7X2ING1"/>
<dbReference type="Gene3D" id="3.30.300.30">
    <property type="match status" value="1"/>
</dbReference>
<protein>
    <submittedName>
        <fullName evidence="7">Long-chain-fatty-acid--CoA ligase</fullName>
    </submittedName>
</protein>
<dbReference type="InterPro" id="IPR042099">
    <property type="entry name" value="ANL_N_sf"/>
</dbReference>
<evidence type="ECO:0000259" key="6">
    <source>
        <dbReference type="Pfam" id="PF13193"/>
    </source>
</evidence>
<accession>A0A7X2ING1</accession>
<name>A0A7X2ING1_9BURK</name>
<dbReference type="InterPro" id="IPR025110">
    <property type="entry name" value="AMP-bd_C"/>
</dbReference>
<keyword evidence="3" id="KW-0276">Fatty acid metabolism</keyword>
<dbReference type="PANTHER" id="PTHR43859">
    <property type="entry name" value="ACYL-ACTIVATING ENZYME"/>
    <property type="match status" value="1"/>
</dbReference>
<comment type="similarity">
    <text evidence="1">Belongs to the ATP-dependent AMP-binding enzyme family.</text>
</comment>
<evidence type="ECO:0000259" key="5">
    <source>
        <dbReference type="Pfam" id="PF00501"/>
    </source>
</evidence>
<evidence type="ECO:0000313" key="7">
    <source>
        <dbReference type="EMBL" id="MRV72683.1"/>
    </source>
</evidence>
<evidence type="ECO:0000313" key="8">
    <source>
        <dbReference type="Proteomes" id="UP000446768"/>
    </source>
</evidence>
<dbReference type="PANTHER" id="PTHR43859:SF4">
    <property type="entry name" value="BUTANOATE--COA LIGASE AAE1-RELATED"/>
    <property type="match status" value="1"/>
</dbReference>
<dbReference type="InterPro" id="IPR045851">
    <property type="entry name" value="AMP-bd_C_sf"/>
</dbReference>
<comment type="caution">
    <text evidence="7">The sequence shown here is derived from an EMBL/GenBank/DDBJ whole genome shotgun (WGS) entry which is preliminary data.</text>
</comment>
<evidence type="ECO:0000256" key="1">
    <source>
        <dbReference type="ARBA" id="ARBA00006432"/>
    </source>
</evidence>
<gene>
    <name evidence="7" type="ORF">GJ700_13295</name>
</gene>
<dbReference type="Proteomes" id="UP000446768">
    <property type="component" value="Unassembled WGS sequence"/>
</dbReference>
<dbReference type="InterPro" id="IPR020845">
    <property type="entry name" value="AMP-binding_CS"/>
</dbReference>
<dbReference type="EMBL" id="WKJJ01000007">
    <property type="protein sequence ID" value="MRV72683.1"/>
    <property type="molecule type" value="Genomic_DNA"/>
</dbReference>
<sequence>MPPAGHSPVPGQMMQRPLLISSLLRHADRYFGQREIVSFGDDRMWHRYTYRDCHRRSRQLANALGALGVRMGDRVGTLAWNGYRHLELYYGITGIGAVCHTMNPRLHAEQLAFIVNDAADKVVFFERSMAPLVRSIVPQCPQVQAFIVLDHHCAGGDLDGIPHLASYEEWLAPHGDEYNWPVFDEDAAAGLCYTSGTTGNPKGVLYSHRSTMLHAWASVAPDAFNLSARDSILAVVPMFHVNAWGLPYAAPMVGAKLVLPGPALDGPALYGLCEQEGVTFAAGVPTIWLGLLNHVREHGLAFSTFARVVIGGSTCPPHLMDGLSQLGLQVIHAFGMTELSPLATVCTLQAHHQGMTREQQTAVLRTQGRPLFGIDLKIVDDDGAEMPWDSKAQGHLMVRGQWVVDAYFGQPPGSAGTDGWFMTGDMARLAPDGYLTITDRSKDVIKSGGEWIGSIDLENIAMTSPAVALAACIGVPHPKWDERPLLVVVARPGHTIDRDALLALFEHKVPRWWVPDDVLVVPQLPLGPTGKVLKLQLRHQFRDHLLAATPVRH</sequence>
<evidence type="ECO:0000256" key="3">
    <source>
        <dbReference type="ARBA" id="ARBA00022832"/>
    </source>
</evidence>
<evidence type="ECO:0000256" key="2">
    <source>
        <dbReference type="ARBA" id="ARBA00022598"/>
    </source>
</evidence>
<organism evidence="7 8">
    <name type="scientific">Pseudoduganella rivuli</name>
    <dbReference type="NCBI Taxonomy" id="2666085"/>
    <lineage>
        <taxon>Bacteria</taxon>
        <taxon>Pseudomonadati</taxon>
        <taxon>Pseudomonadota</taxon>
        <taxon>Betaproteobacteria</taxon>
        <taxon>Burkholderiales</taxon>
        <taxon>Oxalobacteraceae</taxon>
        <taxon>Telluria group</taxon>
        <taxon>Pseudoduganella</taxon>
    </lineage>
</organism>
<reference evidence="7 8" key="1">
    <citation type="submission" date="2019-11" db="EMBL/GenBank/DDBJ databases">
        <title>Novel species isolated from a subtropical stream in China.</title>
        <authorList>
            <person name="Lu H."/>
        </authorList>
    </citation>
    <scope>NUCLEOTIDE SEQUENCE [LARGE SCALE GENOMIC DNA]</scope>
    <source>
        <strain evidence="7 8">FT92W</strain>
    </source>
</reference>
<dbReference type="NCBIfam" id="NF004837">
    <property type="entry name" value="PRK06187.1"/>
    <property type="match status" value="1"/>
</dbReference>
<dbReference type="RefSeq" id="WP_154374468.1">
    <property type="nucleotide sequence ID" value="NZ_WKJJ01000007.1"/>
</dbReference>
<feature type="domain" description="AMP-binding enzyme C-terminal" evidence="6">
    <location>
        <begin position="457"/>
        <end position="531"/>
    </location>
</feature>
<dbReference type="SUPFAM" id="SSF56801">
    <property type="entry name" value="Acetyl-CoA synthetase-like"/>
    <property type="match status" value="1"/>
</dbReference>
<dbReference type="CDD" id="cd12119">
    <property type="entry name" value="ttLC_FACS_AlkK_like"/>
    <property type="match status" value="1"/>
</dbReference>
<evidence type="ECO:0000256" key="4">
    <source>
        <dbReference type="ARBA" id="ARBA00023098"/>
    </source>
</evidence>
<feature type="domain" description="AMP-dependent synthetase/ligase" evidence="5">
    <location>
        <begin position="27"/>
        <end position="408"/>
    </location>
</feature>
<dbReference type="InterPro" id="IPR000873">
    <property type="entry name" value="AMP-dep_synth/lig_dom"/>
</dbReference>
<dbReference type="GO" id="GO:0016874">
    <property type="term" value="F:ligase activity"/>
    <property type="evidence" value="ECO:0007669"/>
    <property type="project" value="UniProtKB-KW"/>
</dbReference>
<keyword evidence="8" id="KW-1185">Reference proteome</keyword>
<dbReference type="Pfam" id="PF00501">
    <property type="entry name" value="AMP-binding"/>
    <property type="match status" value="1"/>
</dbReference>